<dbReference type="Proteomes" id="UP000243494">
    <property type="component" value="Unassembled WGS sequence"/>
</dbReference>
<accession>A0A371IR43</accession>
<evidence type="ECO:0000313" key="1">
    <source>
        <dbReference type="EMBL" id="RDY22949.1"/>
    </source>
</evidence>
<sequence length="278" mass="32847">MLNLAHKNGYYKLYEKGILEDISNLSCEFGSIESDSIFSLKQDLNFKYLENIAIPKLKEKKPKKIVLTDVNDNLEEPTVKFINILRKNLIESQIILQSNNLLISENLAKNISGRVSSVEFNIDDIFENENIFNDTIEKFNLLRRYNINIYFSFILTKENLKYIKRTIDLVDEFDAKFTIKLDKKTHDYIDELELLIIYKDIIEYMIEKNYTSENIFDIENKKIPFFYFNLKRAISEYILLSEEGDCDIEYNLNILLSILNKYIVQNKGENNEINFTSI</sequence>
<dbReference type="SUPFAM" id="SSF102114">
    <property type="entry name" value="Radical SAM enzymes"/>
    <property type="match status" value="1"/>
</dbReference>
<dbReference type="EMBL" id="NOJZ02000022">
    <property type="protein sequence ID" value="RDY22949.1"/>
    <property type="molecule type" value="Genomic_DNA"/>
</dbReference>
<gene>
    <name evidence="1" type="ORF">CHF27_010615</name>
</gene>
<evidence type="ECO:0000313" key="2">
    <source>
        <dbReference type="Proteomes" id="UP000243494"/>
    </source>
</evidence>
<organism evidence="1 2">
    <name type="scientific">Romboutsia maritimum</name>
    <dbReference type="NCBI Taxonomy" id="2020948"/>
    <lineage>
        <taxon>Bacteria</taxon>
        <taxon>Bacillati</taxon>
        <taxon>Bacillota</taxon>
        <taxon>Clostridia</taxon>
        <taxon>Peptostreptococcales</taxon>
        <taxon>Peptostreptococcaceae</taxon>
        <taxon>Romboutsia</taxon>
    </lineage>
</organism>
<name>A0A371IR43_9FIRM</name>
<dbReference type="AlphaFoldDB" id="A0A371IR43"/>
<protein>
    <submittedName>
        <fullName evidence="1">Uncharacterized protein</fullName>
    </submittedName>
</protein>
<dbReference type="InterPro" id="IPR058240">
    <property type="entry name" value="rSAM_sf"/>
</dbReference>
<proteinExistence type="predicted"/>
<reference evidence="1 2" key="1">
    <citation type="journal article" date="2017" name="Genome Announc.">
        <title>Draft Genome Sequence of Romboutsia maritimum sp. nov. Strain CCRI-22766(T), Isolated from Coastal Estuarine Mud.</title>
        <authorList>
            <person name="Maheux A.F."/>
            <person name="Boudreau D.K."/>
            <person name="Berube E."/>
            <person name="Boissinot M."/>
            <person name="Raymond F."/>
            <person name="Brodeur S."/>
            <person name="Corbeil J."/>
            <person name="Brightwell G."/>
            <person name="Broda D."/>
            <person name="Omar R.F."/>
            <person name="Bergeron M.G."/>
        </authorList>
    </citation>
    <scope>NUCLEOTIDE SEQUENCE [LARGE SCALE GENOMIC DNA]</scope>
    <source>
        <strain evidence="1 2">CCRI-22766</strain>
    </source>
</reference>
<comment type="caution">
    <text evidence="1">The sequence shown here is derived from an EMBL/GenBank/DDBJ whole genome shotgun (WGS) entry which is preliminary data.</text>
</comment>
<dbReference type="RefSeq" id="WP_095405823.1">
    <property type="nucleotide sequence ID" value="NZ_NOJZ02000022.1"/>
</dbReference>
<keyword evidence="2" id="KW-1185">Reference proteome</keyword>